<evidence type="ECO:0000313" key="2">
    <source>
        <dbReference type="EMBL" id="CAI9156665.1"/>
    </source>
</evidence>
<gene>
    <name evidence="2" type="ORF">MRATA1EN1_LOCUS5627</name>
</gene>
<reference evidence="2" key="1">
    <citation type="submission" date="2023-04" db="EMBL/GenBank/DDBJ databases">
        <authorList>
            <consortium name="ELIXIR-Norway"/>
        </authorList>
    </citation>
    <scope>NUCLEOTIDE SEQUENCE [LARGE SCALE GENOMIC DNA]</scope>
</reference>
<keyword evidence="3" id="KW-1185">Reference proteome</keyword>
<feature type="region of interest" description="Disordered" evidence="1">
    <location>
        <begin position="184"/>
        <end position="203"/>
    </location>
</feature>
<evidence type="ECO:0000313" key="3">
    <source>
        <dbReference type="Proteomes" id="UP001176941"/>
    </source>
</evidence>
<dbReference type="Proteomes" id="UP001176941">
    <property type="component" value="Chromosome 14"/>
</dbReference>
<dbReference type="EMBL" id="OX459950">
    <property type="protein sequence ID" value="CAI9156665.1"/>
    <property type="molecule type" value="Genomic_DNA"/>
</dbReference>
<proteinExistence type="predicted"/>
<feature type="region of interest" description="Disordered" evidence="1">
    <location>
        <begin position="65"/>
        <end position="85"/>
    </location>
</feature>
<organism evidence="2 3">
    <name type="scientific">Rangifer tarandus platyrhynchus</name>
    <name type="common">Svalbard reindeer</name>
    <dbReference type="NCBI Taxonomy" id="3082113"/>
    <lineage>
        <taxon>Eukaryota</taxon>
        <taxon>Metazoa</taxon>
        <taxon>Chordata</taxon>
        <taxon>Craniata</taxon>
        <taxon>Vertebrata</taxon>
        <taxon>Euteleostomi</taxon>
        <taxon>Mammalia</taxon>
        <taxon>Eutheria</taxon>
        <taxon>Laurasiatheria</taxon>
        <taxon>Artiodactyla</taxon>
        <taxon>Ruminantia</taxon>
        <taxon>Pecora</taxon>
        <taxon>Cervidae</taxon>
        <taxon>Odocoileinae</taxon>
        <taxon>Rangifer</taxon>
    </lineage>
</organism>
<name>A0ABN8Y6S4_RANTA</name>
<evidence type="ECO:0000256" key="1">
    <source>
        <dbReference type="SAM" id="MobiDB-lite"/>
    </source>
</evidence>
<feature type="compositionally biased region" description="Low complexity" evidence="1">
    <location>
        <begin position="71"/>
        <end position="85"/>
    </location>
</feature>
<accession>A0ABN8Y6S4</accession>
<sequence length="203" mass="22065">MAIHAQSGADAAGLSPRAARRPPPLCRRLCRPQAGAPLLSPRLPLLLDSEPRLAAALFRRLPSGTPHRCTPPLRRPGAAARRPARPLSPRHLCVANPRMRCRLRFRQPPWTELQTKSSVSVSHAVPAEPLQARGRSAVTFRRGPAFALCLECRFGSASSVCAPSDAHEGLTVFALQRASQGSGRSLHSVTRIRSPQNRNPRLV</sequence>
<protein>
    <submittedName>
        <fullName evidence="2">Uncharacterized protein</fullName>
    </submittedName>
</protein>